<gene>
    <name evidence="3" type="ORF">ENJ12_06385</name>
</gene>
<dbReference type="Proteomes" id="UP000886339">
    <property type="component" value="Unassembled WGS sequence"/>
</dbReference>
<protein>
    <recommendedName>
        <fullName evidence="2">Chalcone isomerase domain-containing protein</fullName>
    </recommendedName>
</protein>
<dbReference type="InterPro" id="IPR016087">
    <property type="entry name" value="Chalcone_isomerase"/>
</dbReference>
<feature type="chain" id="PRO_5032916331" description="Chalcone isomerase domain-containing protein" evidence="1">
    <location>
        <begin position="19"/>
        <end position="185"/>
    </location>
</feature>
<feature type="signal peptide" evidence="1">
    <location>
        <begin position="1"/>
        <end position="18"/>
    </location>
</feature>
<name>A0A831RYF8_9GAMM</name>
<organism evidence="3">
    <name type="scientific">Thiolapillus brandeum</name>
    <dbReference type="NCBI Taxonomy" id="1076588"/>
    <lineage>
        <taxon>Bacteria</taxon>
        <taxon>Pseudomonadati</taxon>
        <taxon>Pseudomonadota</taxon>
        <taxon>Gammaproteobacteria</taxon>
        <taxon>Chromatiales</taxon>
        <taxon>Sedimenticolaceae</taxon>
        <taxon>Thiolapillus</taxon>
    </lineage>
</organism>
<feature type="domain" description="Chalcone isomerase" evidence="2">
    <location>
        <begin position="18"/>
        <end position="183"/>
    </location>
</feature>
<dbReference type="Gene3D" id="3.50.70.10">
    <property type="match status" value="1"/>
</dbReference>
<comment type="caution">
    <text evidence="3">The sequence shown here is derived from an EMBL/GenBank/DDBJ whole genome shotgun (WGS) entry which is preliminary data.</text>
</comment>
<evidence type="ECO:0000256" key="1">
    <source>
        <dbReference type="SAM" id="SignalP"/>
    </source>
</evidence>
<dbReference type="Pfam" id="PF16036">
    <property type="entry name" value="Chalcone_3"/>
    <property type="match status" value="1"/>
</dbReference>
<dbReference type="AlphaFoldDB" id="A0A831RYF8"/>
<dbReference type="SUPFAM" id="SSF54626">
    <property type="entry name" value="Chalcone isomerase"/>
    <property type="match status" value="1"/>
</dbReference>
<keyword evidence="1" id="KW-0732">Signal</keyword>
<proteinExistence type="predicted"/>
<accession>A0A831RYF8</accession>
<reference evidence="3" key="1">
    <citation type="journal article" date="2020" name="mSystems">
        <title>Genome- and Community-Level Interaction Insights into Carbon Utilization and Element Cycling Functions of Hydrothermarchaeota in Hydrothermal Sediment.</title>
        <authorList>
            <person name="Zhou Z."/>
            <person name="Liu Y."/>
            <person name="Xu W."/>
            <person name="Pan J."/>
            <person name="Luo Z.H."/>
            <person name="Li M."/>
        </authorList>
    </citation>
    <scope>NUCLEOTIDE SEQUENCE [LARGE SCALE GENOMIC DNA]</scope>
    <source>
        <strain evidence="3">HyVt-458</strain>
    </source>
</reference>
<dbReference type="InterPro" id="IPR036298">
    <property type="entry name" value="Chalcone_isomerase_sf"/>
</dbReference>
<evidence type="ECO:0000259" key="2">
    <source>
        <dbReference type="Pfam" id="PF16036"/>
    </source>
</evidence>
<sequence>MRWLSMLLIGLLPALVAAKTLEGVDLPEQVTVEGRNLVLNGAGIREKFFFDIYVAALYLPARMSDAARILQADQPWRMTMSFLYSEVDKKKLDDGWEEGFEENVPSAGLSALRERLEQFKAMFPTLHKGDEAVLTYLPGKGVSVTIRGEQKGVVPGADFARALLSVWLGKEPVTGKLKKALLGGR</sequence>
<dbReference type="EMBL" id="DRLF01000224">
    <property type="protein sequence ID" value="HEC06458.1"/>
    <property type="molecule type" value="Genomic_DNA"/>
</dbReference>
<evidence type="ECO:0000313" key="3">
    <source>
        <dbReference type="EMBL" id="HEC06458.1"/>
    </source>
</evidence>
<dbReference type="GO" id="GO:0016872">
    <property type="term" value="F:intramolecular lyase activity"/>
    <property type="evidence" value="ECO:0007669"/>
    <property type="project" value="InterPro"/>
</dbReference>
<dbReference type="InterPro" id="IPR016088">
    <property type="entry name" value="Chalcone_isomerase_3-sand"/>
</dbReference>